<evidence type="ECO:0000313" key="1">
    <source>
        <dbReference type="EMBL" id="MBB4799074.1"/>
    </source>
</evidence>
<gene>
    <name evidence="1" type="ORF">HNP32_002830</name>
</gene>
<reference evidence="1 2" key="1">
    <citation type="submission" date="2020-08" db="EMBL/GenBank/DDBJ databases">
        <title>Functional genomics of gut bacteria from endangered species of beetles.</title>
        <authorList>
            <person name="Carlos-Shanley C."/>
        </authorList>
    </citation>
    <scope>NUCLEOTIDE SEQUENCE [LARGE SCALE GENOMIC DNA]</scope>
    <source>
        <strain evidence="1 2">S00123</strain>
    </source>
</reference>
<protein>
    <submittedName>
        <fullName evidence="1">Type IV secretory pathway VirD2 relaxase</fullName>
    </submittedName>
</protein>
<comment type="caution">
    <text evidence="1">The sequence shown here is derived from an EMBL/GenBank/DDBJ whole genome shotgun (WGS) entry which is preliminary data.</text>
</comment>
<proteinExistence type="predicted"/>
<dbReference type="RefSeq" id="WP_184271690.1">
    <property type="nucleotide sequence ID" value="NZ_JACHKY010000005.1"/>
</dbReference>
<evidence type="ECO:0000313" key="2">
    <source>
        <dbReference type="Proteomes" id="UP000539957"/>
    </source>
</evidence>
<sequence length="418" mass="46240">MEVSMLVRDRFEELLAQAPHPDADGLQVQLPGRLKRDLCDVRTAMFIRLAASRSFALGDRAGALRAAQNRSGRAFRLDVRQRVIVKALVSRHLGKGAARGAALAAHVVYLGRQGAGVEGERAEFFNRETDSLDARAAVQDWRGDRHHFRLIVSPENGERIRDLKDYVRDVMGRVGADLGQPSLTWIATCHYDTDQPHAHVLVRGRRSDGRDLVIPRGYISYGLRARAQEAAQERLGDLSRVDAEQRVWKETQAERFTALDRRLIAAADEKGRVDDGVGGTDAWSALTRGRLRTLEELGLATRDGRRFRLRPDMEATLRELEVRRDIIRTINQRRLESGRVAQIARPGRLSGEVVRAGAHDELGLRRFVIVRDGHGVEQYARVSAGAAALVPGQQVCFDVGAAGLAQVVSGRAQGVDLG</sequence>
<dbReference type="Proteomes" id="UP000539957">
    <property type="component" value="Unassembled WGS sequence"/>
</dbReference>
<organism evidence="1 2">
    <name type="scientific">Brevundimonas bullata</name>
    <dbReference type="NCBI Taxonomy" id="13160"/>
    <lineage>
        <taxon>Bacteria</taxon>
        <taxon>Pseudomonadati</taxon>
        <taxon>Pseudomonadota</taxon>
        <taxon>Alphaproteobacteria</taxon>
        <taxon>Caulobacterales</taxon>
        <taxon>Caulobacteraceae</taxon>
        <taxon>Brevundimonas</taxon>
    </lineage>
</organism>
<dbReference type="AlphaFoldDB" id="A0A7W7IR87"/>
<dbReference type="Pfam" id="PF11843">
    <property type="entry name" value="DUF3363"/>
    <property type="match status" value="1"/>
</dbReference>
<dbReference type="EMBL" id="JACHKY010000005">
    <property type="protein sequence ID" value="MBB4799074.1"/>
    <property type="molecule type" value="Genomic_DNA"/>
</dbReference>
<accession>A0A7W7IR87</accession>
<keyword evidence="2" id="KW-1185">Reference proteome</keyword>
<dbReference type="InterPro" id="IPR021795">
    <property type="entry name" value="DUF3363"/>
</dbReference>
<name>A0A7W7IR87_9CAUL</name>